<dbReference type="AlphaFoldDB" id="A0A0G1KY35"/>
<dbReference type="Proteomes" id="UP000034521">
    <property type="component" value="Unassembled WGS sequence"/>
</dbReference>
<gene>
    <name evidence="1" type="ORF">UW52_C0008G0023</name>
</gene>
<dbReference type="EMBL" id="LCIQ01000008">
    <property type="protein sequence ID" value="KKT61217.1"/>
    <property type="molecule type" value="Genomic_DNA"/>
</dbReference>
<protein>
    <submittedName>
        <fullName evidence="1">Uncharacterized protein</fullName>
    </submittedName>
</protein>
<sequence length="43" mass="4733">MISLSSICYVNPVQSYLLGVNMEDILVVDHLTKQFGDFTAVDG</sequence>
<comment type="caution">
    <text evidence="1">The sequence shown here is derived from an EMBL/GenBank/DDBJ whole genome shotgun (WGS) entry which is preliminary data.</text>
</comment>
<feature type="non-terminal residue" evidence="1">
    <location>
        <position position="43"/>
    </location>
</feature>
<evidence type="ECO:0000313" key="1">
    <source>
        <dbReference type="EMBL" id="KKT61217.1"/>
    </source>
</evidence>
<organism evidence="1 2">
    <name type="scientific">Candidatus Gottesmanbacteria bacterium GW2011_GWA1_44_24b</name>
    <dbReference type="NCBI Taxonomy" id="1618437"/>
    <lineage>
        <taxon>Bacteria</taxon>
        <taxon>Candidatus Gottesmaniibacteriota</taxon>
    </lineage>
</organism>
<name>A0A0G1KY35_9BACT</name>
<evidence type="ECO:0000313" key="2">
    <source>
        <dbReference type="Proteomes" id="UP000034521"/>
    </source>
</evidence>
<accession>A0A0G1KY35</accession>
<reference evidence="1 2" key="1">
    <citation type="journal article" date="2015" name="Nature">
        <title>rRNA introns, odd ribosomes, and small enigmatic genomes across a large radiation of phyla.</title>
        <authorList>
            <person name="Brown C.T."/>
            <person name="Hug L.A."/>
            <person name="Thomas B.C."/>
            <person name="Sharon I."/>
            <person name="Castelle C.J."/>
            <person name="Singh A."/>
            <person name="Wilkins M.J."/>
            <person name="Williams K.H."/>
            <person name="Banfield J.F."/>
        </authorList>
    </citation>
    <scope>NUCLEOTIDE SEQUENCE [LARGE SCALE GENOMIC DNA]</scope>
</reference>
<proteinExistence type="predicted"/>